<accession>A0ABY0MV99</accession>
<dbReference type="EMBL" id="LT629689">
    <property type="protein sequence ID" value="SDE57294.1"/>
    <property type="molecule type" value="Genomic_DNA"/>
</dbReference>
<reference evidence="1 2" key="1">
    <citation type="submission" date="2016-10" db="EMBL/GenBank/DDBJ databases">
        <authorList>
            <person name="Varghese N."/>
            <person name="Submissions S."/>
        </authorList>
    </citation>
    <scope>NUCLEOTIDE SEQUENCE [LARGE SCALE GENOMIC DNA]</scope>
    <source>
        <strain evidence="1 2">DSM 17835</strain>
    </source>
</reference>
<protein>
    <submittedName>
        <fullName evidence="1">Uncharacterized protein</fullName>
    </submittedName>
</protein>
<dbReference type="Proteomes" id="UP000182858">
    <property type="component" value="Chromosome I"/>
</dbReference>
<gene>
    <name evidence="1" type="ORF">SAMN05216591_0236</name>
</gene>
<name>A0ABY0MV99_9PSED</name>
<sequence>MTDVGGGLLPIAAVQSHMYRLISRYWEQAHT</sequence>
<keyword evidence="2" id="KW-1185">Reference proteome</keyword>
<organism evidence="1 2">
    <name type="scientific">Pseudomonas extremaustralis</name>
    <dbReference type="NCBI Taxonomy" id="359110"/>
    <lineage>
        <taxon>Bacteria</taxon>
        <taxon>Pseudomonadati</taxon>
        <taxon>Pseudomonadota</taxon>
        <taxon>Gammaproteobacteria</taxon>
        <taxon>Pseudomonadales</taxon>
        <taxon>Pseudomonadaceae</taxon>
        <taxon>Pseudomonas</taxon>
    </lineage>
</organism>
<evidence type="ECO:0000313" key="2">
    <source>
        <dbReference type="Proteomes" id="UP000182858"/>
    </source>
</evidence>
<evidence type="ECO:0000313" key="1">
    <source>
        <dbReference type="EMBL" id="SDE57294.1"/>
    </source>
</evidence>
<proteinExistence type="predicted"/>